<gene>
    <name evidence="1" type="ORF">Dm11a5_1184</name>
</gene>
<organism evidence="1 2">
    <name type="scientific">Dehalococcoides mccartyi</name>
    <dbReference type="NCBI Taxonomy" id="61435"/>
    <lineage>
        <taxon>Bacteria</taxon>
        <taxon>Bacillati</taxon>
        <taxon>Chloroflexota</taxon>
        <taxon>Dehalococcoidia</taxon>
        <taxon>Dehalococcoidales</taxon>
        <taxon>Dehalococcoidaceae</taxon>
        <taxon>Dehalococcoides</taxon>
    </lineage>
</organism>
<dbReference type="Proteomes" id="UP000076394">
    <property type="component" value="Chromosome"/>
</dbReference>
<evidence type="ECO:0000313" key="1">
    <source>
        <dbReference type="EMBL" id="AMU87010.1"/>
    </source>
</evidence>
<protein>
    <submittedName>
        <fullName evidence="1">Uncharacterized protein</fullName>
    </submittedName>
</protein>
<dbReference type="RefSeq" id="WP_011309714.1">
    <property type="nucleotide sequence ID" value="NZ_CP011127.1"/>
</dbReference>
<dbReference type="EMBL" id="CP011127">
    <property type="protein sequence ID" value="AMU87010.1"/>
    <property type="molecule type" value="Genomic_DNA"/>
</dbReference>
<dbReference type="OrthoDB" id="166038at2"/>
<proteinExistence type="predicted"/>
<name>A0A142VB01_9CHLR</name>
<dbReference type="PATRIC" id="fig|61435.8.peg.1179"/>
<reference evidence="1 2" key="1">
    <citation type="submission" date="2015-03" db="EMBL/GenBank/DDBJ databases">
        <title>Genomic characterization of Dehalococcoides mccartyi strain 11a5, an unusal plasmid-containing chloroethene dechlorinator.</title>
        <authorList>
            <person name="Zhao S."/>
            <person name="Ding C."/>
            <person name="He J."/>
        </authorList>
    </citation>
    <scope>NUCLEOTIDE SEQUENCE [LARGE SCALE GENOMIC DNA]</scope>
    <source>
        <strain evidence="1 2">11a5</strain>
    </source>
</reference>
<dbReference type="AlphaFoldDB" id="A0A142VB01"/>
<evidence type="ECO:0000313" key="2">
    <source>
        <dbReference type="Proteomes" id="UP000076394"/>
    </source>
</evidence>
<accession>A0A142VB01</accession>
<sequence length="375" mass="40060">MRNLITISKRLRSQQGQALVIALIFLAIGALTLPPLMMLMGSALVQGTTFENRTASLYAADAGVEQAIWYLDPANSPLISGGLPMHTGESRTLPGMSIDGRTVSVTLAYLAEDTYQIMSTSVSSTETISITTVVGETFNNYTDIMTHVITSQGDYTIQGGQASVTPDTGDNAPIANYDGPWPGANELSAFYYVNTTPYASATLNVTNYPTGVPEILRLGTLDIVATANAVYTLEGDIYITGDTLIGMTGSNFTLDLNGHSIYVKSNTAGNQYALRIGGKCTLIGSGSIIAEGNIEFKPNLATNLSDYVFVLSVNGKTYMQPNGNFYGTLAGSTEVYLQNGSVTYSSPFDEYGNYKIDFPGSGLSHFWGIITWSIS</sequence>